<organism evidence="2 3">
    <name type="scientific">Rubricella aquisinus</name>
    <dbReference type="NCBI Taxonomy" id="2028108"/>
    <lineage>
        <taxon>Bacteria</taxon>
        <taxon>Pseudomonadati</taxon>
        <taxon>Pseudomonadota</taxon>
        <taxon>Alphaproteobacteria</taxon>
        <taxon>Rhodobacterales</taxon>
        <taxon>Paracoccaceae</taxon>
        <taxon>Rubricella</taxon>
    </lineage>
</organism>
<dbReference type="InterPro" id="IPR036249">
    <property type="entry name" value="Thioredoxin-like_sf"/>
</dbReference>
<dbReference type="PANTHER" id="PTHR44051">
    <property type="entry name" value="GLUTATHIONE S-TRANSFERASE-RELATED"/>
    <property type="match status" value="1"/>
</dbReference>
<dbReference type="InterPro" id="IPR036282">
    <property type="entry name" value="Glutathione-S-Trfase_C_sf"/>
</dbReference>
<dbReference type="EC" id="2.5.1.18" evidence="2"/>
<dbReference type="InterPro" id="IPR004045">
    <property type="entry name" value="Glutathione_S-Trfase_N"/>
</dbReference>
<dbReference type="PROSITE" id="PS50405">
    <property type="entry name" value="GST_CTER"/>
    <property type="match status" value="1"/>
</dbReference>
<dbReference type="CDD" id="cd03188">
    <property type="entry name" value="GST_C_Beta"/>
    <property type="match status" value="1"/>
</dbReference>
<dbReference type="EMBL" id="JACIJS010000005">
    <property type="protein sequence ID" value="MBB5515830.1"/>
    <property type="molecule type" value="Genomic_DNA"/>
</dbReference>
<dbReference type="InterPro" id="IPR040079">
    <property type="entry name" value="Glutathione_S-Trfase"/>
</dbReference>
<reference evidence="2 3" key="1">
    <citation type="submission" date="2020-08" db="EMBL/GenBank/DDBJ databases">
        <title>Genomic Encyclopedia of Type Strains, Phase IV (KMG-IV): sequencing the most valuable type-strain genomes for metagenomic binning, comparative biology and taxonomic classification.</title>
        <authorList>
            <person name="Goeker M."/>
        </authorList>
    </citation>
    <scope>NUCLEOTIDE SEQUENCE [LARGE SCALE GENOMIC DNA]</scope>
    <source>
        <strain evidence="2 3">DSM 103377</strain>
    </source>
</reference>
<dbReference type="SUPFAM" id="SSF52833">
    <property type="entry name" value="Thioredoxin-like"/>
    <property type="match status" value="1"/>
</dbReference>
<name>A0A840WXC8_9RHOB</name>
<dbReference type="Gene3D" id="3.40.30.10">
    <property type="entry name" value="Glutaredoxin"/>
    <property type="match status" value="1"/>
</dbReference>
<protein>
    <submittedName>
        <fullName evidence="2">Glutathione S-transferase</fullName>
        <ecNumber evidence="2">2.5.1.18</ecNumber>
    </submittedName>
</protein>
<keyword evidence="2" id="KW-0808">Transferase</keyword>
<dbReference type="SUPFAM" id="SSF47616">
    <property type="entry name" value="GST C-terminal domain-like"/>
    <property type="match status" value="1"/>
</dbReference>
<evidence type="ECO:0000313" key="2">
    <source>
        <dbReference type="EMBL" id="MBB5515830.1"/>
    </source>
</evidence>
<evidence type="ECO:0000259" key="1">
    <source>
        <dbReference type="PROSITE" id="PS50405"/>
    </source>
</evidence>
<dbReference type="AlphaFoldDB" id="A0A840WXC8"/>
<sequence length="217" mass="23751">MDHAGDGMDLFFTPDTCALASLIVCYDAGLDITLTPISFAKGAQKDEAYLAVNPKARVPALRFGPDILTETPAILAYLAQIAPEAALAPSDPMEFAQAQSFNAYLCSTVHVAHAHRMRGSRWVDGEAHLEALRRKVPQSVAHAFTYIEEHALRGPFVLGERYSICDPYLFTLANWMEGDGVDPAQFPRITAHRNQMAQRATVRRALAVEAEVRAALA</sequence>
<comment type="caution">
    <text evidence="2">The sequence shown here is derived from an EMBL/GenBank/DDBJ whole genome shotgun (WGS) entry which is preliminary data.</text>
</comment>
<proteinExistence type="predicted"/>
<keyword evidence="3" id="KW-1185">Reference proteome</keyword>
<accession>A0A840WXC8</accession>
<dbReference type="SFLD" id="SFLDG00358">
    <property type="entry name" value="Main_(cytGST)"/>
    <property type="match status" value="1"/>
</dbReference>
<dbReference type="GO" id="GO:0004364">
    <property type="term" value="F:glutathione transferase activity"/>
    <property type="evidence" value="ECO:0007669"/>
    <property type="project" value="UniProtKB-EC"/>
</dbReference>
<dbReference type="RefSeq" id="WP_221229357.1">
    <property type="nucleotide sequence ID" value="NZ_JACIJS010000005.1"/>
</dbReference>
<dbReference type="Proteomes" id="UP000553766">
    <property type="component" value="Unassembled WGS sequence"/>
</dbReference>
<evidence type="ECO:0000313" key="3">
    <source>
        <dbReference type="Proteomes" id="UP000553766"/>
    </source>
</evidence>
<gene>
    <name evidence="2" type="ORF">FHS89_001850</name>
</gene>
<dbReference type="PANTHER" id="PTHR44051:SF8">
    <property type="entry name" value="GLUTATHIONE S-TRANSFERASE GSTA"/>
    <property type="match status" value="1"/>
</dbReference>
<dbReference type="Gene3D" id="1.20.1050.10">
    <property type="match status" value="1"/>
</dbReference>
<dbReference type="Pfam" id="PF02798">
    <property type="entry name" value="GST_N"/>
    <property type="match status" value="1"/>
</dbReference>
<dbReference type="SFLD" id="SFLDG01150">
    <property type="entry name" value="Main.1:_Beta-like"/>
    <property type="match status" value="1"/>
</dbReference>
<dbReference type="CDD" id="cd03057">
    <property type="entry name" value="GST_N_Beta"/>
    <property type="match status" value="1"/>
</dbReference>
<dbReference type="SFLD" id="SFLDS00019">
    <property type="entry name" value="Glutathione_Transferase_(cytos"/>
    <property type="match status" value="1"/>
</dbReference>
<feature type="domain" description="GST C-terminal" evidence="1">
    <location>
        <begin position="91"/>
        <end position="216"/>
    </location>
</feature>
<dbReference type="InterPro" id="IPR010987">
    <property type="entry name" value="Glutathione-S-Trfase_C-like"/>
</dbReference>